<comment type="caution">
    <text evidence="1">The sequence shown here is derived from an EMBL/GenBank/DDBJ whole genome shotgun (WGS) entry which is preliminary data.</text>
</comment>
<evidence type="ECO:0000313" key="1">
    <source>
        <dbReference type="EMBL" id="GAH58374.1"/>
    </source>
</evidence>
<proteinExistence type="predicted"/>
<name>X1HX19_9ZZZZ</name>
<organism evidence="1">
    <name type="scientific">marine sediment metagenome</name>
    <dbReference type="NCBI Taxonomy" id="412755"/>
    <lineage>
        <taxon>unclassified sequences</taxon>
        <taxon>metagenomes</taxon>
        <taxon>ecological metagenomes</taxon>
    </lineage>
</organism>
<sequence>AEGPARVAKNVAGIADTFASEVKANMDDVKRRMPDDPSVIPDAAIKAVGQTVKAGLGMFEGVGRGVMDTFDAVQSQIKRVTG</sequence>
<reference evidence="1" key="1">
    <citation type="journal article" date="2014" name="Front. Microbiol.">
        <title>High frequency of phylogenetically diverse reductive dehalogenase-homologous genes in deep subseafloor sedimentary metagenomes.</title>
        <authorList>
            <person name="Kawai M."/>
            <person name="Futagami T."/>
            <person name="Toyoda A."/>
            <person name="Takaki Y."/>
            <person name="Nishi S."/>
            <person name="Hori S."/>
            <person name="Arai W."/>
            <person name="Tsubouchi T."/>
            <person name="Morono Y."/>
            <person name="Uchiyama I."/>
            <person name="Ito T."/>
            <person name="Fujiyama A."/>
            <person name="Inagaki F."/>
            <person name="Takami H."/>
        </authorList>
    </citation>
    <scope>NUCLEOTIDE SEQUENCE</scope>
    <source>
        <strain evidence="1">Expedition CK06-06</strain>
    </source>
</reference>
<protein>
    <submittedName>
        <fullName evidence="1">Uncharacterized protein</fullName>
    </submittedName>
</protein>
<feature type="non-terminal residue" evidence="1">
    <location>
        <position position="1"/>
    </location>
</feature>
<gene>
    <name evidence="1" type="ORF">S03H2_28659</name>
</gene>
<dbReference type="AlphaFoldDB" id="X1HX19"/>
<dbReference type="EMBL" id="BARU01017270">
    <property type="protein sequence ID" value="GAH58374.1"/>
    <property type="molecule type" value="Genomic_DNA"/>
</dbReference>
<accession>X1HX19</accession>